<dbReference type="SUPFAM" id="SSF51735">
    <property type="entry name" value="NAD(P)-binding Rossmann-fold domains"/>
    <property type="match status" value="1"/>
</dbReference>
<evidence type="ECO:0000313" key="1">
    <source>
        <dbReference type="EMBL" id="KAK7720558.1"/>
    </source>
</evidence>
<name>A0ABR1NYU3_DIAER</name>
<organism evidence="1 2">
    <name type="scientific">Diaporthe eres</name>
    <name type="common">Phomopsis oblonga</name>
    <dbReference type="NCBI Taxonomy" id="83184"/>
    <lineage>
        <taxon>Eukaryota</taxon>
        <taxon>Fungi</taxon>
        <taxon>Dikarya</taxon>
        <taxon>Ascomycota</taxon>
        <taxon>Pezizomycotina</taxon>
        <taxon>Sordariomycetes</taxon>
        <taxon>Sordariomycetidae</taxon>
        <taxon>Diaporthales</taxon>
        <taxon>Diaporthaceae</taxon>
        <taxon>Diaporthe</taxon>
        <taxon>Diaporthe eres species complex</taxon>
    </lineage>
</organism>
<evidence type="ECO:0000313" key="2">
    <source>
        <dbReference type="Proteomes" id="UP001430848"/>
    </source>
</evidence>
<proteinExistence type="predicted"/>
<gene>
    <name evidence="1" type="ORF">SLS63_009776</name>
</gene>
<evidence type="ECO:0008006" key="3">
    <source>
        <dbReference type="Google" id="ProtNLM"/>
    </source>
</evidence>
<dbReference type="PANTHER" id="PTHR14097">
    <property type="entry name" value="OXIDOREDUCTASE HTATIP2"/>
    <property type="match status" value="1"/>
</dbReference>
<accession>A0ABR1NYU3</accession>
<protein>
    <recommendedName>
        <fullName evidence="3">NAD(P)-binding domain-containing protein</fullName>
    </recommendedName>
</protein>
<sequence>MHLILTGATGLVGSGVLDAMIKMKDVTKISVLSRRPIKMAEDVKDPRVNVIIHKDFEKYDSDLLSKVSGANGEYVKITRDYALRAAEAFQTLGSEEQPFNFVYVSGEGSTTEPGRFTPIFGRVKGETERALAEMRKANPSFHASSIRPAFVDAAQHDAIKPYLPAKGFAWNAMVAVVGPPIRSFYKGGWSPTLPLGRFMTEMAMGRWEGQMGAGGPSIEKIGEFPILGNAAFMRLAGLDVVTTAYTVIDFFVSVANAGEDCKHLVRELYTTTRMVENIRELAEENAQKLIQLNALLVPNGGLDQFRHTVDELSSRILQSKGIKEAYKRVKFVLRHQTMQELLETLQRQQIPIIACLGAENTFVIPSYSPLSPPV</sequence>
<dbReference type="EMBL" id="JAKNSF020000074">
    <property type="protein sequence ID" value="KAK7720558.1"/>
    <property type="molecule type" value="Genomic_DNA"/>
</dbReference>
<dbReference type="InterPro" id="IPR036291">
    <property type="entry name" value="NAD(P)-bd_dom_sf"/>
</dbReference>
<dbReference type="Gene3D" id="3.40.50.720">
    <property type="entry name" value="NAD(P)-binding Rossmann-like Domain"/>
    <property type="match status" value="1"/>
</dbReference>
<dbReference type="PANTHER" id="PTHR14097:SF8">
    <property type="entry name" value="NAD(P)-BINDING DOMAIN-CONTAINING PROTEIN"/>
    <property type="match status" value="1"/>
</dbReference>
<reference evidence="1 2" key="1">
    <citation type="submission" date="2024-02" db="EMBL/GenBank/DDBJ databases">
        <title>De novo assembly and annotation of 12 fungi associated with fruit tree decline syndrome in Ontario, Canada.</title>
        <authorList>
            <person name="Sulman M."/>
            <person name="Ellouze W."/>
            <person name="Ilyukhin E."/>
        </authorList>
    </citation>
    <scope>NUCLEOTIDE SEQUENCE [LARGE SCALE GENOMIC DNA]</scope>
    <source>
        <strain evidence="1 2">M169</strain>
    </source>
</reference>
<comment type="caution">
    <text evidence="1">The sequence shown here is derived from an EMBL/GenBank/DDBJ whole genome shotgun (WGS) entry which is preliminary data.</text>
</comment>
<dbReference type="Proteomes" id="UP001430848">
    <property type="component" value="Unassembled WGS sequence"/>
</dbReference>
<keyword evidence="2" id="KW-1185">Reference proteome</keyword>